<feature type="chain" id="PRO_5045564607" evidence="1">
    <location>
        <begin position="22"/>
        <end position="128"/>
    </location>
</feature>
<feature type="signal peptide" evidence="1">
    <location>
        <begin position="1"/>
        <end position="21"/>
    </location>
</feature>
<protein>
    <submittedName>
        <fullName evidence="2">Uncharacterized protein</fullName>
    </submittedName>
</protein>
<gene>
    <name evidence="2" type="ORF">PUT78_14795</name>
</gene>
<evidence type="ECO:0000313" key="3">
    <source>
        <dbReference type="Proteomes" id="UP001431784"/>
    </source>
</evidence>
<accession>A0ABT5TBJ0</accession>
<keyword evidence="1" id="KW-0732">Signal</keyword>
<dbReference type="RefSeq" id="WP_274353044.1">
    <property type="nucleotide sequence ID" value="NZ_JAQZSM010000015.1"/>
</dbReference>
<evidence type="ECO:0000256" key="1">
    <source>
        <dbReference type="SAM" id="SignalP"/>
    </source>
</evidence>
<proteinExistence type="predicted"/>
<comment type="caution">
    <text evidence="2">The sequence shown here is derived from an EMBL/GenBank/DDBJ whole genome shotgun (WGS) entry which is preliminary data.</text>
</comment>
<evidence type="ECO:0000313" key="2">
    <source>
        <dbReference type="EMBL" id="MDD7972366.1"/>
    </source>
</evidence>
<name>A0ABT5TBJ0_9RHOB</name>
<reference evidence="2" key="1">
    <citation type="submission" date="2023-02" db="EMBL/GenBank/DDBJ databases">
        <title>Description of Roseinatronobacter alkalisoli sp. nov., an alkaliphilic bacerium isolated from soda soil.</title>
        <authorList>
            <person name="Wei W."/>
        </authorList>
    </citation>
    <scope>NUCLEOTIDE SEQUENCE</scope>
    <source>
        <strain evidence="2">HJB301</strain>
    </source>
</reference>
<sequence>MKSVTLLALLLVLQSGIPAQAQTLIESYRAYIGKEDLFNSNGQRLTQPWQILRQDRANYHRFGISHPGDEWDGFFGDAGNRAIMERMLQNGRIDPSAARALVAGGTTVRVDIYGRNGRGEALQIYVDH</sequence>
<keyword evidence="3" id="KW-1185">Reference proteome</keyword>
<organism evidence="2 3">
    <name type="scientific">Roseinatronobacter alkalisoli</name>
    <dbReference type="NCBI Taxonomy" id="3028235"/>
    <lineage>
        <taxon>Bacteria</taxon>
        <taxon>Pseudomonadati</taxon>
        <taxon>Pseudomonadota</taxon>
        <taxon>Alphaproteobacteria</taxon>
        <taxon>Rhodobacterales</taxon>
        <taxon>Paracoccaceae</taxon>
        <taxon>Roseinatronobacter</taxon>
    </lineage>
</organism>
<dbReference type="Proteomes" id="UP001431784">
    <property type="component" value="Unassembled WGS sequence"/>
</dbReference>
<dbReference type="EMBL" id="JAQZSM010000015">
    <property type="protein sequence ID" value="MDD7972366.1"/>
    <property type="molecule type" value="Genomic_DNA"/>
</dbReference>